<evidence type="ECO:0000256" key="1">
    <source>
        <dbReference type="ARBA" id="ARBA00004496"/>
    </source>
</evidence>
<reference evidence="5 6" key="1">
    <citation type="submission" date="2014-04" db="EMBL/GenBank/DDBJ databases">
        <authorList>
            <consortium name="DOE Joint Genome Institute"/>
            <person name="Kuo A."/>
            <person name="Kohler A."/>
            <person name="Nagy L.G."/>
            <person name="Floudas D."/>
            <person name="Copeland A."/>
            <person name="Barry K.W."/>
            <person name="Cichocki N."/>
            <person name="Veneault-Fourrey C."/>
            <person name="LaButti K."/>
            <person name="Lindquist E.A."/>
            <person name="Lipzen A."/>
            <person name="Lundell T."/>
            <person name="Morin E."/>
            <person name="Murat C."/>
            <person name="Sun H."/>
            <person name="Tunlid A."/>
            <person name="Henrissat B."/>
            <person name="Grigoriev I.V."/>
            <person name="Hibbett D.S."/>
            <person name="Martin F."/>
            <person name="Nordberg H.P."/>
            <person name="Cantor M.N."/>
            <person name="Hua S.X."/>
        </authorList>
    </citation>
    <scope>NUCLEOTIDE SEQUENCE [LARGE SCALE GENOMIC DNA]</scope>
    <source>
        <strain evidence="5 6">LaAM-08-1</strain>
    </source>
</reference>
<sequence length="90" mass="10078">MNNLAVTYESLGKSGDAEMLQIKVLDLGNRFLGEEHPDTISAMNNLANTYESFGKYADAEKLQIQVLDMRSRFLGEEHPDTINPGLKSKF</sequence>
<keyword evidence="4" id="KW-0802">TPR repeat</keyword>
<proteinExistence type="predicted"/>
<dbReference type="SUPFAM" id="SSF48452">
    <property type="entry name" value="TPR-like"/>
    <property type="match status" value="1"/>
</dbReference>
<reference evidence="6" key="2">
    <citation type="submission" date="2015-01" db="EMBL/GenBank/DDBJ databases">
        <title>Evolutionary Origins and Diversification of the Mycorrhizal Mutualists.</title>
        <authorList>
            <consortium name="DOE Joint Genome Institute"/>
            <consortium name="Mycorrhizal Genomics Consortium"/>
            <person name="Kohler A."/>
            <person name="Kuo A."/>
            <person name="Nagy L.G."/>
            <person name="Floudas D."/>
            <person name="Copeland A."/>
            <person name="Barry K.W."/>
            <person name="Cichocki N."/>
            <person name="Veneault-Fourrey C."/>
            <person name="LaButti K."/>
            <person name="Lindquist E.A."/>
            <person name="Lipzen A."/>
            <person name="Lundell T."/>
            <person name="Morin E."/>
            <person name="Murat C."/>
            <person name="Riley R."/>
            <person name="Ohm R."/>
            <person name="Sun H."/>
            <person name="Tunlid A."/>
            <person name="Henrissat B."/>
            <person name="Grigoriev I.V."/>
            <person name="Hibbett D.S."/>
            <person name="Martin F."/>
        </authorList>
    </citation>
    <scope>NUCLEOTIDE SEQUENCE [LARGE SCALE GENOMIC DNA]</scope>
    <source>
        <strain evidence="6">LaAM-08-1</strain>
    </source>
</reference>
<keyword evidence="2" id="KW-0963">Cytoplasm</keyword>
<dbReference type="STRING" id="1095629.A0A0C9WRH7"/>
<gene>
    <name evidence="5" type="ORF">K443DRAFT_7052</name>
</gene>
<evidence type="ECO:0000313" key="5">
    <source>
        <dbReference type="EMBL" id="KIK01210.1"/>
    </source>
</evidence>
<dbReference type="GO" id="GO:0005737">
    <property type="term" value="C:cytoplasm"/>
    <property type="evidence" value="ECO:0007669"/>
    <property type="project" value="UniProtKB-SubCell"/>
</dbReference>
<dbReference type="Proteomes" id="UP000054477">
    <property type="component" value="Unassembled WGS sequence"/>
</dbReference>
<name>A0A0C9WRH7_9AGAR</name>
<dbReference type="InterPro" id="IPR002151">
    <property type="entry name" value="Kinesin_light"/>
</dbReference>
<dbReference type="PANTHER" id="PTHR45783">
    <property type="entry name" value="KINESIN LIGHT CHAIN"/>
    <property type="match status" value="1"/>
</dbReference>
<evidence type="ECO:0000313" key="6">
    <source>
        <dbReference type="Proteomes" id="UP000054477"/>
    </source>
</evidence>
<organism evidence="5 6">
    <name type="scientific">Laccaria amethystina LaAM-08-1</name>
    <dbReference type="NCBI Taxonomy" id="1095629"/>
    <lineage>
        <taxon>Eukaryota</taxon>
        <taxon>Fungi</taxon>
        <taxon>Dikarya</taxon>
        <taxon>Basidiomycota</taxon>
        <taxon>Agaricomycotina</taxon>
        <taxon>Agaricomycetes</taxon>
        <taxon>Agaricomycetidae</taxon>
        <taxon>Agaricales</taxon>
        <taxon>Agaricineae</taxon>
        <taxon>Hydnangiaceae</taxon>
        <taxon>Laccaria</taxon>
    </lineage>
</organism>
<dbReference type="OrthoDB" id="3038484at2759"/>
<evidence type="ECO:0000256" key="3">
    <source>
        <dbReference type="ARBA" id="ARBA00022737"/>
    </source>
</evidence>
<evidence type="ECO:0000256" key="4">
    <source>
        <dbReference type="ARBA" id="ARBA00022803"/>
    </source>
</evidence>
<dbReference type="InterPro" id="IPR011990">
    <property type="entry name" value="TPR-like_helical_dom_sf"/>
</dbReference>
<dbReference type="Gene3D" id="1.25.40.10">
    <property type="entry name" value="Tetratricopeptide repeat domain"/>
    <property type="match status" value="1"/>
</dbReference>
<keyword evidence="6" id="KW-1185">Reference proteome</keyword>
<dbReference type="EMBL" id="KN838610">
    <property type="protein sequence ID" value="KIK01210.1"/>
    <property type="molecule type" value="Genomic_DNA"/>
</dbReference>
<dbReference type="HOGENOM" id="CLU_000288_125_11_1"/>
<keyword evidence="3" id="KW-0677">Repeat</keyword>
<accession>A0A0C9WRH7</accession>
<comment type="subcellular location">
    <subcellularLocation>
        <location evidence="1">Cytoplasm</location>
    </subcellularLocation>
</comment>
<dbReference type="GO" id="GO:0007018">
    <property type="term" value="P:microtubule-based movement"/>
    <property type="evidence" value="ECO:0007669"/>
    <property type="project" value="TreeGrafter"/>
</dbReference>
<evidence type="ECO:0000256" key="2">
    <source>
        <dbReference type="ARBA" id="ARBA00022490"/>
    </source>
</evidence>
<dbReference type="Pfam" id="PF13424">
    <property type="entry name" value="TPR_12"/>
    <property type="match status" value="1"/>
</dbReference>
<dbReference type="GO" id="GO:0005871">
    <property type="term" value="C:kinesin complex"/>
    <property type="evidence" value="ECO:0007669"/>
    <property type="project" value="InterPro"/>
</dbReference>
<protein>
    <recommendedName>
        <fullName evidence="7">Kinesin light chain</fullName>
    </recommendedName>
</protein>
<evidence type="ECO:0008006" key="7">
    <source>
        <dbReference type="Google" id="ProtNLM"/>
    </source>
</evidence>
<dbReference type="GO" id="GO:0019894">
    <property type="term" value="F:kinesin binding"/>
    <property type="evidence" value="ECO:0007669"/>
    <property type="project" value="TreeGrafter"/>
</dbReference>
<dbReference type="AlphaFoldDB" id="A0A0C9WRH7"/>
<dbReference type="PANTHER" id="PTHR45783:SF3">
    <property type="entry name" value="KINESIN LIGHT CHAIN"/>
    <property type="match status" value="1"/>
</dbReference>